<sequence length="148" mass="16378">MAKKILAIASGGGHWKQLMLLKPSFENSEVKFVTTLSGLPEQNNISNYSIVKDSNKDEKFNLIITFFQVLWVILKFRPDAIVTTGAAPGLLAIICGKLCGAKSIWVDSIANAEELSFAGRKSRKFADIVLSQWEHLADDKVKYEGSVF</sequence>
<dbReference type="InterPro" id="IPR013969">
    <property type="entry name" value="Oligosacch_biosynth_Alg14"/>
</dbReference>
<keyword evidence="2" id="KW-1185">Reference proteome</keyword>
<dbReference type="Proteomes" id="UP001595478">
    <property type="component" value="Unassembled WGS sequence"/>
</dbReference>
<evidence type="ECO:0000313" key="1">
    <source>
        <dbReference type="EMBL" id="MFC3121279.1"/>
    </source>
</evidence>
<dbReference type="SUPFAM" id="SSF53756">
    <property type="entry name" value="UDP-Glycosyltransferase/glycogen phosphorylase"/>
    <property type="match status" value="1"/>
</dbReference>
<evidence type="ECO:0000313" key="2">
    <source>
        <dbReference type="Proteomes" id="UP001595478"/>
    </source>
</evidence>
<organism evidence="1 2">
    <name type="scientific">Agaribacter flavus</name>
    <dbReference type="NCBI Taxonomy" id="1902781"/>
    <lineage>
        <taxon>Bacteria</taxon>
        <taxon>Pseudomonadati</taxon>
        <taxon>Pseudomonadota</taxon>
        <taxon>Gammaproteobacteria</taxon>
        <taxon>Alteromonadales</taxon>
        <taxon>Alteromonadaceae</taxon>
        <taxon>Agaribacter</taxon>
    </lineage>
</organism>
<comment type="caution">
    <text evidence="1">The sequence shown here is derived from an EMBL/GenBank/DDBJ whole genome shotgun (WGS) entry which is preliminary data.</text>
</comment>
<accession>A0ABV7FLU2</accession>
<gene>
    <name evidence="1" type="ORF">ACFOHL_06570</name>
</gene>
<proteinExistence type="predicted"/>
<dbReference type="EMBL" id="JBHRSW010000008">
    <property type="protein sequence ID" value="MFC3121279.1"/>
    <property type="molecule type" value="Genomic_DNA"/>
</dbReference>
<reference evidence="2" key="1">
    <citation type="journal article" date="2019" name="Int. J. Syst. Evol. Microbiol.">
        <title>The Global Catalogue of Microorganisms (GCM) 10K type strain sequencing project: providing services to taxonomists for standard genome sequencing and annotation.</title>
        <authorList>
            <consortium name="The Broad Institute Genomics Platform"/>
            <consortium name="The Broad Institute Genome Sequencing Center for Infectious Disease"/>
            <person name="Wu L."/>
            <person name="Ma J."/>
        </authorList>
    </citation>
    <scope>NUCLEOTIDE SEQUENCE [LARGE SCALE GENOMIC DNA]</scope>
    <source>
        <strain evidence="2">KCTC 52473</strain>
    </source>
</reference>
<dbReference type="RefSeq" id="WP_376919418.1">
    <property type="nucleotide sequence ID" value="NZ_JBHRSW010000008.1"/>
</dbReference>
<dbReference type="Gene3D" id="3.40.50.2000">
    <property type="entry name" value="Glycogen Phosphorylase B"/>
    <property type="match status" value="1"/>
</dbReference>
<protein>
    <recommendedName>
        <fullName evidence="3">Oligosaccharide biosynthesis protein Alg14 like protein</fullName>
    </recommendedName>
</protein>
<dbReference type="Pfam" id="PF08660">
    <property type="entry name" value="Alg14"/>
    <property type="match status" value="1"/>
</dbReference>
<name>A0ABV7FLU2_9ALTE</name>
<evidence type="ECO:0008006" key="3">
    <source>
        <dbReference type="Google" id="ProtNLM"/>
    </source>
</evidence>